<evidence type="ECO:0000313" key="3">
    <source>
        <dbReference type="Proteomes" id="UP000557749"/>
    </source>
</evidence>
<organism evidence="2 3">
    <name type="scientific">Pectobacterium aroidearum</name>
    <dbReference type="NCBI Taxonomy" id="1201031"/>
    <lineage>
        <taxon>Bacteria</taxon>
        <taxon>Pseudomonadati</taxon>
        <taxon>Pseudomonadota</taxon>
        <taxon>Gammaproteobacteria</taxon>
        <taxon>Enterobacterales</taxon>
        <taxon>Pectobacteriaceae</taxon>
        <taxon>Pectobacterium</taxon>
    </lineage>
</organism>
<dbReference type="Pfam" id="PF04266">
    <property type="entry name" value="ASCH"/>
    <property type="match status" value="1"/>
</dbReference>
<dbReference type="EMBL" id="JACERJ010000006">
    <property type="protein sequence ID" value="MBA5204376.1"/>
    <property type="molecule type" value="Genomic_DNA"/>
</dbReference>
<dbReference type="InterPro" id="IPR007374">
    <property type="entry name" value="ASCH_domain"/>
</dbReference>
<proteinExistence type="predicted"/>
<dbReference type="AlphaFoldDB" id="A0AAW3SRS8"/>
<evidence type="ECO:0000259" key="1">
    <source>
        <dbReference type="Pfam" id="PF04266"/>
    </source>
</evidence>
<evidence type="ECO:0000313" key="2">
    <source>
        <dbReference type="EMBL" id="MBA5204376.1"/>
    </source>
</evidence>
<dbReference type="Proteomes" id="UP000557749">
    <property type="component" value="Unassembled WGS sequence"/>
</dbReference>
<comment type="caution">
    <text evidence="2">The sequence shown here is derived from an EMBL/GenBank/DDBJ whole genome shotgun (WGS) entry which is preliminary data.</text>
</comment>
<protein>
    <submittedName>
        <fullName evidence="2">ASCH domain-containing protein</fullName>
    </submittedName>
</protein>
<dbReference type="InterPro" id="IPR015947">
    <property type="entry name" value="PUA-like_sf"/>
</dbReference>
<gene>
    <name evidence="2" type="ORF">H2Y57_11890</name>
</gene>
<accession>A0AAW3SRS8</accession>
<name>A0AAW3SRS8_9GAMM</name>
<dbReference type="SUPFAM" id="SSF88697">
    <property type="entry name" value="PUA domain-like"/>
    <property type="match status" value="1"/>
</dbReference>
<feature type="domain" description="ASCH" evidence="1">
    <location>
        <begin position="10"/>
        <end position="99"/>
    </location>
</feature>
<sequence>MVDRSKTVTSLFPDVRSGKKQHTIRWGEGKIIPGPMRYVNADDDFDTLVVQVTEVKTMNFFSVARYLCRLEEWPDEVLLSGMREHYPDSRLDSEVAVIHHLVPLT</sequence>
<reference evidence="2 3" key="1">
    <citation type="submission" date="2020-07" db="EMBL/GenBank/DDBJ databases">
        <title>Characterization of Pectobacterium aroidearum strains causing soft rot on Amorphophallus konjac.</title>
        <authorList>
            <person name="Xie H."/>
        </authorList>
    </citation>
    <scope>NUCLEOTIDE SEQUENCE [LARGE SCALE GENOMIC DNA]</scope>
    <source>
        <strain evidence="2 3">MY7</strain>
    </source>
</reference>